<dbReference type="EMBL" id="LR593886">
    <property type="protein sequence ID" value="VTR97757.1"/>
    <property type="molecule type" value="Genomic_DNA"/>
</dbReference>
<proteinExistence type="predicted"/>
<reference evidence="1 2" key="1">
    <citation type="submission" date="2019-05" db="EMBL/GenBank/DDBJ databases">
        <authorList>
            <consortium name="Science for Life Laboratories"/>
        </authorList>
    </citation>
    <scope>NUCLEOTIDE SEQUENCE [LARGE SCALE GENOMIC DNA]</scope>
    <source>
        <strain evidence="1">Soil9</strain>
    </source>
</reference>
<keyword evidence="2" id="KW-1185">Reference proteome</keyword>
<dbReference type="KEGG" id="gms:SOIL9_05570"/>
<accession>A0A6P2DA47</accession>
<dbReference type="Proteomes" id="UP000464178">
    <property type="component" value="Chromosome"/>
</dbReference>
<sequence>MRIRRIIVGFLLSGLAVLCVSVGHPGPPREPRIRHKAERIQIGMTQTEVEDVIGIRTYAWVPGPDPITEDSPPGFRKVLLWSGDCDLLVYLDENGRVIGWECVPKKLPS</sequence>
<gene>
    <name evidence="1" type="ORF">SOIL9_05570</name>
</gene>
<name>A0A6P2DA47_9BACT</name>
<organism evidence="1 2">
    <name type="scientific">Gemmata massiliana</name>
    <dbReference type="NCBI Taxonomy" id="1210884"/>
    <lineage>
        <taxon>Bacteria</taxon>
        <taxon>Pseudomonadati</taxon>
        <taxon>Planctomycetota</taxon>
        <taxon>Planctomycetia</taxon>
        <taxon>Gemmatales</taxon>
        <taxon>Gemmataceae</taxon>
        <taxon>Gemmata</taxon>
    </lineage>
</organism>
<evidence type="ECO:0000313" key="2">
    <source>
        <dbReference type="Proteomes" id="UP000464178"/>
    </source>
</evidence>
<dbReference type="AlphaFoldDB" id="A0A6P2DA47"/>
<evidence type="ECO:0000313" key="1">
    <source>
        <dbReference type="EMBL" id="VTR97757.1"/>
    </source>
</evidence>
<protein>
    <submittedName>
        <fullName evidence="1">Uncharacterized protein</fullName>
    </submittedName>
</protein>